<evidence type="ECO:0000313" key="2">
    <source>
        <dbReference type="Proteomes" id="UP000199045"/>
    </source>
</evidence>
<dbReference type="EMBL" id="FNBN01000003">
    <property type="protein sequence ID" value="SDG21067.1"/>
    <property type="molecule type" value="Genomic_DNA"/>
</dbReference>
<protein>
    <submittedName>
        <fullName evidence="1">Uncharacterized protein</fullName>
    </submittedName>
</protein>
<dbReference type="STRING" id="104663.SAMN04488121_103831"/>
<reference evidence="1 2" key="1">
    <citation type="submission" date="2016-10" db="EMBL/GenBank/DDBJ databases">
        <authorList>
            <person name="de Groot N.N."/>
        </authorList>
    </citation>
    <scope>NUCLEOTIDE SEQUENCE [LARGE SCALE GENOMIC DNA]</scope>
    <source>
        <strain evidence="1 2">DSM 527</strain>
    </source>
</reference>
<dbReference type="Proteomes" id="UP000199045">
    <property type="component" value="Unassembled WGS sequence"/>
</dbReference>
<dbReference type="RefSeq" id="WP_143011494.1">
    <property type="nucleotide sequence ID" value="NZ_FNBN01000003.1"/>
</dbReference>
<proteinExistence type="predicted"/>
<accession>A0A1G7SDD5</accession>
<sequence length="237" mass="26887">MVDSDSTGSSTWDSPIYTLLYYLAENNFHSTLAGMSYYIRVLGTENPDIHLDEILEALDEEGLSATLGALKNETPEKWTRVELRNKTNKLLAVIERDAVTGEGMGKEELDEFKASILDFQPATAAKWLNDFFDRVQVIYAFRLLPIGMEEDNYPIITTTQSFIWEKVKGILQADEEGFSNEEGYHILWQFPDDADGDWNCAVLNADGKWENFSMDLGNKDQRKAFKNGLVPPGAKRR</sequence>
<name>A0A1G7SDD5_CHIFI</name>
<evidence type="ECO:0000313" key="1">
    <source>
        <dbReference type="EMBL" id="SDG21067.1"/>
    </source>
</evidence>
<organism evidence="1 2">
    <name type="scientific">Chitinophaga filiformis</name>
    <name type="common">Myxococcus filiformis</name>
    <name type="synonym">Flexibacter filiformis</name>
    <dbReference type="NCBI Taxonomy" id="104663"/>
    <lineage>
        <taxon>Bacteria</taxon>
        <taxon>Pseudomonadati</taxon>
        <taxon>Bacteroidota</taxon>
        <taxon>Chitinophagia</taxon>
        <taxon>Chitinophagales</taxon>
        <taxon>Chitinophagaceae</taxon>
        <taxon>Chitinophaga</taxon>
    </lineage>
</organism>
<gene>
    <name evidence="1" type="ORF">SAMN04488121_103831</name>
</gene>
<dbReference type="AlphaFoldDB" id="A0A1G7SDD5"/>
<dbReference type="OrthoDB" id="978529at2"/>